<reference evidence="1 2" key="1">
    <citation type="journal article" date="2018" name="Genet. Mol. Biol.">
        <title>The genome sequence of Dyella jiangningensis FCAV SCS01 from a lignocellulose-decomposing microbial consortium metagenome reveals potential for biotechnological applications.</title>
        <authorList>
            <person name="Desiderato J.G."/>
            <person name="Alvarenga D.O."/>
            <person name="Constancio M.T.L."/>
            <person name="Alves L.M.C."/>
            <person name="Varani A.M."/>
        </authorList>
    </citation>
    <scope>NUCLEOTIDE SEQUENCE [LARGE SCALE GENOMIC DNA]</scope>
    <source>
        <strain evidence="1 2">FCAV SCS01</strain>
    </source>
</reference>
<evidence type="ECO:0000313" key="1">
    <source>
        <dbReference type="EMBL" id="RAO78401.1"/>
    </source>
</evidence>
<organism evidence="1 2">
    <name type="scientific">Dyella jiangningensis</name>
    <dbReference type="NCBI Taxonomy" id="1379159"/>
    <lineage>
        <taxon>Bacteria</taxon>
        <taxon>Pseudomonadati</taxon>
        <taxon>Pseudomonadota</taxon>
        <taxon>Gammaproteobacteria</taxon>
        <taxon>Lysobacterales</taxon>
        <taxon>Rhodanobacteraceae</taxon>
        <taxon>Dyella</taxon>
    </lineage>
</organism>
<accession>A0A328PBC8</accession>
<evidence type="ECO:0000313" key="2">
    <source>
        <dbReference type="Proteomes" id="UP000248926"/>
    </source>
</evidence>
<dbReference type="EMBL" id="NFZS01000001">
    <property type="protein sequence ID" value="RAO78401.1"/>
    <property type="molecule type" value="Genomic_DNA"/>
</dbReference>
<dbReference type="Proteomes" id="UP000248926">
    <property type="component" value="Unassembled WGS sequence"/>
</dbReference>
<proteinExistence type="predicted"/>
<gene>
    <name evidence="1" type="ORF">CA260_08365</name>
</gene>
<name>A0A328PBC8_9GAMM</name>
<evidence type="ECO:0008006" key="3">
    <source>
        <dbReference type="Google" id="ProtNLM"/>
    </source>
</evidence>
<protein>
    <recommendedName>
        <fullName evidence="3">DNA-directed RNA polymerase II</fullName>
    </recommendedName>
</protein>
<comment type="caution">
    <text evidence="1">The sequence shown here is derived from an EMBL/GenBank/DDBJ whole genome shotgun (WGS) entry which is preliminary data.</text>
</comment>
<keyword evidence="2" id="KW-1185">Reference proteome</keyword>
<dbReference type="AlphaFoldDB" id="A0A328PBC8"/>
<sequence>MAIEPVPVAVLPWPIDTAPLPAESNWLRETMTASLAVLPEPSATAPVVVPVLIVFLPAKLLLPIASTPGPYAVLLPPIDTAVPPCATEEKPIATAFVASAVVDAPTPAASEFTPSAPLLAKLLPCVPPSLTL</sequence>